<dbReference type="EMBL" id="JASSZA010000010">
    <property type="protein sequence ID" value="KAK2099795.1"/>
    <property type="molecule type" value="Genomic_DNA"/>
</dbReference>
<evidence type="ECO:0000313" key="3">
    <source>
        <dbReference type="Proteomes" id="UP001266305"/>
    </source>
</evidence>
<accession>A0ABQ9USP0</accession>
<sequence length="221" mass="22714">MVKGLAQEGLKGRRKETGQSRGRDARSGWASQTAENPAPAPLRRWGALGCPLSKAGSPRSAHQGPRPPLALHPQPAAPLPAVPGRFLPSLTFAERSLKPRAQQAPLCGGTGGGGGSRGEFPTVGLGPRRCPGRYGSCFRDCSSSAGGTQAVHVRAQAGLAEIRGDPFPPPTALPPGRPPGRCPLLDSIPSSSLKASSISFTVFSPPSLPCCLLLNVNPIAG</sequence>
<dbReference type="Proteomes" id="UP001266305">
    <property type="component" value="Unassembled WGS sequence"/>
</dbReference>
<comment type="caution">
    <text evidence="2">The sequence shown here is derived from an EMBL/GenBank/DDBJ whole genome shotgun (WGS) entry which is preliminary data.</text>
</comment>
<feature type="region of interest" description="Disordered" evidence="1">
    <location>
        <begin position="1"/>
        <end position="77"/>
    </location>
</feature>
<feature type="compositionally biased region" description="Pro residues" evidence="1">
    <location>
        <begin position="65"/>
        <end position="77"/>
    </location>
</feature>
<feature type="compositionally biased region" description="Basic and acidic residues" evidence="1">
    <location>
        <begin position="15"/>
        <end position="26"/>
    </location>
</feature>
<name>A0ABQ9USP0_SAGOE</name>
<proteinExistence type="predicted"/>
<gene>
    <name evidence="2" type="ORF">P7K49_021143</name>
</gene>
<evidence type="ECO:0000313" key="2">
    <source>
        <dbReference type="EMBL" id="KAK2099795.1"/>
    </source>
</evidence>
<reference evidence="2 3" key="1">
    <citation type="submission" date="2023-05" db="EMBL/GenBank/DDBJ databases">
        <title>B98-5 Cell Line De Novo Hybrid Assembly: An Optical Mapping Approach.</title>
        <authorList>
            <person name="Kananen K."/>
            <person name="Auerbach J.A."/>
            <person name="Kautto E."/>
            <person name="Blachly J.S."/>
        </authorList>
    </citation>
    <scope>NUCLEOTIDE SEQUENCE [LARGE SCALE GENOMIC DNA]</scope>
    <source>
        <strain evidence="2">B95-8</strain>
        <tissue evidence="2">Cell line</tissue>
    </source>
</reference>
<keyword evidence="3" id="KW-1185">Reference proteome</keyword>
<evidence type="ECO:0000256" key="1">
    <source>
        <dbReference type="SAM" id="MobiDB-lite"/>
    </source>
</evidence>
<organism evidence="2 3">
    <name type="scientific">Saguinus oedipus</name>
    <name type="common">Cotton-top tamarin</name>
    <name type="synonym">Oedipomidas oedipus</name>
    <dbReference type="NCBI Taxonomy" id="9490"/>
    <lineage>
        <taxon>Eukaryota</taxon>
        <taxon>Metazoa</taxon>
        <taxon>Chordata</taxon>
        <taxon>Craniata</taxon>
        <taxon>Vertebrata</taxon>
        <taxon>Euteleostomi</taxon>
        <taxon>Mammalia</taxon>
        <taxon>Eutheria</taxon>
        <taxon>Euarchontoglires</taxon>
        <taxon>Primates</taxon>
        <taxon>Haplorrhini</taxon>
        <taxon>Platyrrhini</taxon>
        <taxon>Cebidae</taxon>
        <taxon>Callitrichinae</taxon>
        <taxon>Saguinus</taxon>
    </lineage>
</organism>
<protein>
    <submittedName>
        <fullName evidence="2">Uncharacterized protein</fullName>
    </submittedName>
</protein>